<dbReference type="AlphaFoldDB" id="S4R7D2"/>
<dbReference type="GO" id="GO:0000062">
    <property type="term" value="F:fatty-acyl-CoA binding"/>
    <property type="evidence" value="ECO:0007669"/>
    <property type="project" value="InterPro"/>
</dbReference>
<dbReference type="RefSeq" id="XP_032823198.1">
    <property type="nucleotide sequence ID" value="XM_032967307.1"/>
</dbReference>
<dbReference type="Proteomes" id="UP001318040">
    <property type="component" value="Chromosome 2"/>
</dbReference>
<evidence type="ECO:0000313" key="4">
    <source>
        <dbReference type="Ensembl" id="ENSPMAP00000001112.1"/>
    </source>
</evidence>
<dbReference type="PROSITE" id="PS00880">
    <property type="entry name" value="ACB_1"/>
    <property type="match status" value="1"/>
</dbReference>
<evidence type="ECO:0000313" key="6">
    <source>
        <dbReference type="RefSeq" id="XP_032823198.1"/>
    </source>
</evidence>
<protein>
    <submittedName>
        <fullName evidence="6">Acyl-CoA-binding protein-like isoform X1</fullName>
    </submittedName>
    <submittedName>
        <fullName evidence="4">Diazepam binding inhibitor, acyl-CoA binding protein</fullName>
    </submittedName>
</protein>
<proteinExistence type="inferred from homology"/>
<dbReference type="Ensembl" id="ENSPMAT00000001116.1">
    <property type="protein sequence ID" value="ENSPMAP00000001112.1"/>
    <property type="gene ID" value="ENSPMAG00000000993.1"/>
</dbReference>
<dbReference type="InterPro" id="IPR000582">
    <property type="entry name" value="Acyl-CoA-binding_protein"/>
</dbReference>
<dbReference type="Gene3D" id="1.20.80.10">
    <property type="match status" value="1"/>
</dbReference>
<dbReference type="FunFam" id="1.20.80.10:FF:000010">
    <property type="entry name" value="Acyl-CoA-binding domain-containing protein 5"/>
    <property type="match status" value="1"/>
</dbReference>
<feature type="domain" description="ACB" evidence="3">
    <location>
        <begin position="2"/>
        <end position="87"/>
    </location>
</feature>
<evidence type="ECO:0000256" key="1">
    <source>
        <dbReference type="ARBA" id="ARBA00005567"/>
    </source>
</evidence>
<dbReference type="GO" id="GO:0006631">
    <property type="term" value="P:fatty acid metabolic process"/>
    <property type="evidence" value="ECO:0007669"/>
    <property type="project" value="TreeGrafter"/>
</dbReference>
<evidence type="ECO:0000256" key="2">
    <source>
        <dbReference type="ARBA" id="ARBA00023121"/>
    </source>
</evidence>
<dbReference type="InterPro" id="IPR035984">
    <property type="entry name" value="Acyl-CoA-binding_sf"/>
</dbReference>
<reference evidence="6" key="1">
    <citation type="submission" date="2025-04" db="UniProtKB">
        <authorList>
            <consortium name="RefSeq"/>
        </authorList>
    </citation>
    <scope>IDENTIFICATION</scope>
    <source>
        <tissue evidence="6">Sperm</tissue>
    </source>
</reference>
<dbReference type="PROSITE" id="PS51228">
    <property type="entry name" value="ACB_2"/>
    <property type="match status" value="1"/>
</dbReference>
<dbReference type="PANTHER" id="PTHR23310:SF62">
    <property type="entry name" value="ACYL-COA BINDING PROTEIN 1, ISOFORM A"/>
    <property type="match status" value="1"/>
</dbReference>
<gene>
    <name evidence="4 6" type="primary">LOC116949701</name>
</gene>
<dbReference type="OMA" id="YFYKYYK"/>
<dbReference type="Pfam" id="PF00887">
    <property type="entry name" value="ACBP"/>
    <property type="match status" value="1"/>
</dbReference>
<evidence type="ECO:0000259" key="3">
    <source>
        <dbReference type="PROSITE" id="PS51228"/>
    </source>
</evidence>
<dbReference type="GeneID" id="116949701"/>
<dbReference type="KEGG" id="pmrn:116949701"/>
<organism evidence="4">
    <name type="scientific">Petromyzon marinus</name>
    <name type="common">Sea lamprey</name>
    <dbReference type="NCBI Taxonomy" id="7757"/>
    <lineage>
        <taxon>Eukaryota</taxon>
        <taxon>Metazoa</taxon>
        <taxon>Chordata</taxon>
        <taxon>Craniata</taxon>
        <taxon>Vertebrata</taxon>
        <taxon>Cyclostomata</taxon>
        <taxon>Hyperoartia</taxon>
        <taxon>Petromyzontiformes</taxon>
        <taxon>Petromyzontidae</taxon>
        <taxon>Petromyzon</taxon>
    </lineage>
</organism>
<dbReference type="OrthoDB" id="346910at2759"/>
<name>S4R7D2_PETMA</name>
<accession>S4R7D2</accession>
<dbReference type="CDD" id="cd00435">
    <property type="entry name" value="ACBP"/>
    <property type="match status" value="1"/>
</dbReference>
<dbReference type="PRINTS" id="PR00689">
    <property type="entry name" value="ACOABINDINGP"/>
</dbReference>
<sequence length="87" mass="9738">MSQEKFDQAAADVKNLKTKPSDNEMLEVYALFKQVTVGDNTTDSPGMLDFKGKAKWNAWNSKKGKSKEDAIAAYIALVEELKVKYGY</sequence>
<dbReference type="InterPro" id="IPR014352">
    <property type="entry name" value="FERM/acyl-CoA-bd_prot_sf"/>
</dbReference>
<keyword evidence="5" id="KW-1185">Reference proteome</keyword>
<evidence type="ECO:0000313" key="5">
    <source>
        <dbReference type="Proteomes" id="UP001318040"/>
    </source>
</evidence>
<comment type="similarity">
    <text evidence="1">Belongs to the ACBP family.</text>
</comment>
<dbReference type="STRING" id="7757.ENSPMAP00000001112"/>
<dbReference type="InterPro" id="IPR022408">
    <property type="entry name" value="Acyl-CoA-binding_prot_CS"/>
</dbReference>
<dbReference type="PANTHER" id="PTHR23310">
    <property type="entry name" value="ACYL-COA-BINDING PROTEIN, ACBP"/>
    <property type="match status" value="1"/>
</dbReference>
<dbReference type="GeneTree" id="ENSGT00940000154846"/>
<keyword evidence="2" id="KW-0446">Lipid-binding</keyword>
<dbReference type="SUPFAM" id="SSF47027">
    <property type="entry name" value="Acyl-CoA binding protein"/>
    <property type="match status" value="1"/>
</dbReference>
<reference evidence="4" key="2">
    <citation type="submission" date="2025-05" db="UniProtKB">
        <authorList>
            <consortium name="Ensembl"/>
        </authorList>
    </citation>
    <scope>IDENTIFICATION</scope>
</reference>
<dbReference type="HOGENOM" id="CLU_118853_4_1_1"/>